<dbReference type="Proteomes" id="UP000655287">
    <property type="component" value="Unassembled WGS sequence"/>
</dbReference>
<dbReference type="GO" id="GO:0005975">
    <property type="term" value="P:carbohydrate metabolic process"/>
    <property type="evidence" value="ECO:0007669"/>
    <property type="project" value="InterPro"/>
</dbReference>
<evidence type="ECO:0000313" key="3">
    <source>
        <dbReference type="EMBL" id="GII77006.1"/>
    </source>
</evidence>
<dbReference type="RefSeq" id="WP_203983704.1">
    <property type="nucleotide sequence ID" value="NZ_BOOU01000031.1"/>
</dbReference>
<feature type="compositionally biased region" description="Pro residues" evidence="1">
    <location>
        <begin position="108"/>
        <end position="117"/>
    </location>
</feature>
<comment type="caution">
    <text evidence="3">The sequence shown here is derived from an EMBL/GenBank/DDBJ whole genome shotgun (WGS) entry which is preliminary data.</text>
</comment>
<dbReference type="GO" id="GO:0004553">
    <property type="term" value="F:hydrolase activity, hydrolyzing O-glycosyl compounds"/>
    <property type="evidence" value="ECO:0007669"/>
    <property type="project" value="InterPro"/>
</dbReference>
<dbReference type="PROSITE" id="PS51762">
    <property type="entry name" value="GH16_2"/>
    <property type="match status" value="1"/>
</dbReference>
<feature type="compositionally biased region" description="Low complexity" evidence="1">
    <location>
        <begin position="118"/>
        <end position="136"/>
    </location>
</feature>
<reference evidence="3" key="1">
    <citation type="submission" date="2021-01" db="EMBL/GenBank/DDBJ databases">
        <title>Whole genome shotgun sequence of Sphaerisporangium rufum NBRC 109079.</title>
        <authorList>
            <person name="Komaki H."/>
            <person name="Tamura T."/>
        </authorList>
    </citation>
    <scope>NUCLEOTIDE SEQUENCE</scope>
    <source>
        <strain evidence="3">NBRC 109079</strain>
    </source>
</reference>
<feature type="domain" description="GH16" evidence="2">
    <location>
        <begin position="104"/>
        <end position="363"/>
    </location>
</feature>
<feature type="compositionally biased region" description="Low complexity" evidence="1">
    <location>
        <begin position="31"/>
        <end position="44"/>
    </location>
</feature>
<evidence type="ECO:0000256" key="1">
    <source>
        <dbReference type="SAM" id="MobiDB-lite"/>
    </source>
</evidence>
<dbReference type="AlphaFoldDB" id="A0A919UXH1"/>
<organism evidence="3 4">
    <name type="scientific">Sphaerisporangium rufum</name>
    <dbReference type="NCBI Taxonomy" id="1381558"/>
    <lineage>
        <taxon>Bacteria</taxon>
        <taxon>Bacillati</taxon>
        <taxon>Actinomycetota</taxon>
        <taxon>Actinomycetes</taxon>
        <taxon>Streptosporangiales</taxon>
        <taxon>Streptosporangiaceae</taxon>
        <taxon>Sphaerisporangium</taxon>
    </lineage>
</organism>
<dbReference type="InterPro" id="IPR000757">
    <property type="entry name" value="Beta-glucanase-like"/>
</dbReference>
<dbReference type="CDD" id="cd00413">
    <property type="entry name" value="Glyco_hydrolase_16"/>
    <property type="match status" value="1"/>
</dbReference>
<dbReference type="InterPro" id="IPR013320">
    <property type="entry name" value="ConA-like_dom_sf"/>
</dbReference>
<sequence length="363" mass="38157">MPIREAYLIAVAAVLGLCPGPGDRGGPPPSGAARPPAAAFAAGPDEPPPPPGHRTPSPGPRGRPDAPPPPPAAAPRVRDGSGAPGGPGGAVAPGGPAAVSPPRHAWPEMPPPPPGAGPPAARSGPPRPPGGRLRPASPAPASPGPAAGIRAPADPRWGAPVLTETFDRLDPRRWEVYHSPQARVNPRTAAATSVRGGALRMTGGIYGGKDLSGGVASTLSQTYGRWEVRFRGEPGRGYSLVALLWSSDDREYAEVDFAEVIDPSRRAAGIYVHRDDAPQAQSQVATDFTRWHTAAVDWLPGRLTFWLDGRRTWEYTGPNVPRGPMHLTLQNDVVCDRWAPCRDATTPPTVSMYVDEVRIYRAP</sequence>
<accession>A0A919UXH1</accession>
<feature type="compositionally biased region" description="Pro residues" evidence="1">
    <location>
        <begin position="45"/>
        <end position="73"/>
    </location>
</feature>
<gene>
    <name evidence="3" type="ORF">Sru01_19880</name>
</gene>
<feature type="region of interest" description="Disordered" evidence="1">
    <location>
        <begin position="18"/>
        <end position="158"/>
    </location>
</feature>
<evidence type="ECO:0000259" key="2">
    <source>
        <dbReference type="PROSITE" id="PS51762"/>
    </source>
</evidence>
<keyword evidence="4" id="KW-1185">Reference proteome</keyword>
<evidence type="ECO:0000313" key="4">
    <source>
        <dbReference type="Proteomes" id="UP000655287"/>
    </source>
</evidence>
<dbReference type="Gene3D" id="2.60.120.200">
    <property type="match status" value="1"/>
</dbReference>
<dbReference type="EMBL" id="BOOU01000031">
    <property type="protein sequence ID" value="GII77006.1"/>
    <property type="molecule type" value="Genomic_DNA"/>
</dbReference>
<dbReference type="SUPFAM" id="SSF49899">
    <property type="entry name" value="Concanavalin A-like lectins/glucanases"/>
    <property type="match status" value="1"/>
</dbReference>
<proteinExistence type="predicted"/>
<feature type="compositionally biased region" description="Low complexity" evidence="1">
    <location>
        <begin position="93"/>
        <end position="103"/>
    </location>
</feature>
<dbReference type="Pfam" id="PF00722">
    <property type="entry name" value="Glyco_hydro_16"/>
    <property type="match status" value="1"/>
</dbReference>
<feature type="compositionally biased region" description="Low complexity" evidence="1">
    <location>
        <begin position="144"/>
        <end position="156"/>
    </location>
</feature>
<protein>
    <recommendedName>
        <fullName evidence="2">GH16 domain-containing protein</fullName>
    </recommendedName>
</protein>
<name>A0A919UXH1_9ACTN</name>
<feature type="compositionally biased region" description="Gly residues" evidence="1">
    <location>
        <begin position="82"/>
        <end position="92"/>
    </location>
</feature>